<accession>A0ACB9MEH6</accession>
<reference evidence="1 2" key="1">
    <citation type="journal article" date="2022" name="DNA Res.">
        <title>Chromosomal-level genome assembly of the orchid tree Bauhinia variegata (Leguminosae; Cercidoideae) supports the allotetraploid origin hypothesis of Bauhinia.</title>
        <authorList>
            <person name="Zhong Y."/>
            <person name="Chen Y."/>
            <person name="Zheng D."/>
            <person name="Pang J."/>
            <person name="Liu Y."/>
            <person name="Luo S."/>
            <person name="Meng S."/>
            <person name="Qian L."/>
            <person name="Wei D."/>
            <person name="Dai S."/>
            <person name="Zhou R."/>
        </authorList>
    </citation>
    <scope>NUCLEOTIDE SEQUENCE [LARGE SCALE GENOMIC DNA]</scope>
    <source>
        <strain evidence="1">BV-YZ2020</strain>
    </source>
</reference>
<name>A0ACB9MEH6_BAUVA</name>
<dbReference type="EMBL" id="CM039434">
    <property type="protein sequence ID" value="KAI4322589.1"/>
    <property type="molecule type" value="Genomic_DNA"/>
</dbReference>
<gene>
    <name evidence="1" type="ORF">L6164_022266</name>
</gene>
<sequence length="352" mass="38483">MASFCSGWCPLYFVASVTLAVLAITITAHSISKNSDAAITPIAHDLSVNVSRALRLAGFDAMADLLHRSPQFYLPPENSTIFAIQDSAIRNSSLPPSFLKNLLLYHTLTSKVSMDDLLNKTTGTCIPTLFRQKNVAITKIDANRRLLEINHVLISHPDLFVGSQIAIHGVLEPFSFLDPQNLGGGSDFMKSPICSSTSNSMLASEAYESMKTVEWNRIILLLSSNGYVSFSIGLHSVLDEILRDYSMGLDSVTIFAPQDLALLASPSPLLDRVVGLHILPQRFTYRDLIALPARTLLNTFVPDQELENEGIQDFMSGLIISGVEIVAPDVFTSDKFVIHGISRAFTLAELTA</sequence>
<organism evidence="1 2">
    <name type="scientific">Bauhinia variegata</name>
    <name type="common">Purple orchid tree</name>
    <name type="synonym">Phanera variegata</name>
    <dbReference type="NCBI Taxonomy" id="167791"/>
    <lineage>
        <taxon>Eukaryota</taxon>
        <taxon>Viridiplantae</taxon>
        <taxon>Streptophyta</taxon>
        <taxon>Embryophyta</taxon>
        <taxon>Tracheophyta</taxon>
        <taxon>Spermatophyta</taxon>
        <taxon>Magnoliopsida</taxon>
        <taxon>eudicotyledons</taxon>
        <taxon>Gunneridae</taxon>
        <taxon>Pentapetalae</taxon>
        <taxon>rosids</taxon>
        <taxon>fabids</taxon>
        <taxon>Fabales</taxon>
        <taxon>Fabaceae</taxon>
        <taxon>Cercidoideae</taxon>
        <taxon>Cercideae</taxon>
        <taxon>Bauhiniinae</taxon>
        <taxon>Bauhinia</taxon>
    </lineage>
</organism>
<evidence type="ECO:0000313" key="2">
    <source>
        <dbReference type="Proteomes" id="UP000828941"/>
    </source>
</evidence>
<protein>
    <submittedName>
        <fullName evidence="1">Uncharacterized protein</fullName>
    </submittedName>
</protein>
<comment type="caution">
    <text evidence="1">The sequence shown here is derived from an EMBL/GenBank/DDBJ whole genome shotgun (WGS) entry which is preliminary data.</text>
</comment>
<evidence type="ECO:0000313" key="1">
    <source>
        <dbReference type="EMBL" id="KAI4322589.1"/>
    </source>
</evidence>
<keyword evidence="2" id="KW-1185">Reference proteome</keyword>
<proteinExistence type="predicted"/>
<dbReference type="Proteomes" id="UP000828941">
    <property type="component" value="Chromosome 9"/>
</dbReference>